<organism evidence="2 5">
    <name type="scientific">Helicobacter typhlonius</name>
    <dbReference type="NCBI Taxonomy" id="76936"/>
    <lineage>
        <taxon>Bacteria</taxon>
        <taxon>Pseudomonadati</taxon>
        <taxon>Campylobacterota</taxon>
        <taxon>Epsilonproteobacteria</taxon>
        <taxon>Campylobacterales</taxon>
        <taxon>Helicobacteraceae</taxon>
        <taxon>Helicobacter</taxon>
    </lineage>
</organism>
<feature type="transmembrane region" description="Helical" evidence="1">
    <location>
        <begin position="59"/>
        <end position="79"/>
    </location>
</feature>
<evidence type="ECO:0000313" key="5">
    <source>
        <dbReference type="Proteomes" id="UP000064525"/>
    </source>
</evidence>
<keyword evidence="1" id="KW-0812">Transmembrane</keyword>
<evidence type="ECO:0000256" key="1">
    <source>
        <dbReference type="SAM" id="Phobius"/>
    </source>
</evidence>
<dbReference type="Proteomes" id="UP000029925">
    <property type="component" value="Unassembled WGS sequence"/>
</dbReference>
<accession>A0A0S4PUQ0</accession>
<keyword evidence="4" id="KW-1185">Reference proteome</keyword>
<dbReference type="Proteomes" id="UP000064525">
    <property type="component" value="Chromosome I"/>
</dbReference>
<keyword evidence="1" id="KW-1133">Transmembrane helix</keyword>
<reference evidence="5" key="2">
    <citation type="submission" date="2015-11" db="EMBL/GenBank/DDBJ databases">
        <authorList>
            <person name="Anvar S.Y."/>
        </authorList>
    </citation>
    <scope>NUCLEOTIDE SEQUENCE [LARGE SCALE GENOMIC DNA]</scope>
</reference>
<reference evidence="2" key="3">
    <citation type="submission" date="2015-11" db="EMBL/GenBank/DDBJ databases">
        <authorList>
            <person name="Zhang Y."/>
            <person name="Guo Z."/>
        </authorList>
    </citation>
    <scope>NUCLEOTIDE SEQUENCE</scope>
    <source>
        <strain evidence="2">1</strain>
    </source>
</reference>
<dbReference type="KEGG" id="hty:BN2458_PEG0740"/>
<dbReference type="EMBL" id="LN907858">
    <property type="protein sequence ID" value="CUU39626.1"/>
    <property type="molecule type" value="Genomic_DNA"/>
</dbReference>
<sequence length="213" mass="25061">MNKKQDIRYDEFGEEILYEIRHNLSWWDSLMYFMILFLGIAMVYGGIEAFLFNEIEKPLLITSLILGIPFTLLSSYRLFYTRKNRFYVTNNGIGFERRNWFRMQKGFFKFGEAGAIRTLGSTGTLPAASPSLIIIFPLGNLKKKYFASWQLKPYYNISLTAWDIYISPKLYNEITEQCYLHDFLIKKTKEALKAQGANIDTLCYDLDKQFDIY</sequence>
<protein>
    <submittedName>
        <fullName evidence="2">Predicted membrane-associated</fullName>
    </submittedName>
</protein>
<proteinExistence type="predicted"/>
<feature type="transmembrane region" description="Helical" evidence="1">
    <location>
        <begin position="30"/>
        <end position="47"/>
    </location>
</feature>
<keyword evidence="1" id="KW-0472">Membrane</keyword>
<name>A0A0S4PUQ0_9HELI</name>
<dbReference type="GeneID" id="78151012"/>
<dbReference type="EMBL" id="JRPF02000016">
    <property type="protein sequence ID" value="TLD77811.1"/>
    <property type="molecule type" value="Genomic_DNA"/>
</dbReference>
<reference evidence="3 4" key="1">
    <citation type="journal article" date="2014" name="Genome Announc.">
        <title>Draft genome sequences of eight enterohepatic helicobacter species isolated from both laboratory and wild rodents.</title>
        <authorList>
            <person name="Sheh A."/>
            <person name="Shen Z."/>
            <person name="Fox J.G."/>
        </authorList>
    </citation>
    <scope>NUCLEOTIDE SEQUENCE [LARGE SCALE GENOMIC DNA]</scope>
    <source>
        <strain evidence="3 4">MIT 98-6810</strain>
    </source>
</reference>
<dbReference type="RefSeq" id="WP_052082066.1">
    <property type="nucleotide sequence ID" value="NZ_CAMTKE010000005.1"/>
</dbReference>
<dbReference type="OrthoDB" id="5327178at2"/>
<evidence type="ECO:0000313" key="3">
    <source>
        <dbReference type="EMBL" id="TLD77811.1"/>
    </source>
</evidence>
<evidence type="ECO:0000313" key="2">
    <source>
        <dbReference type="EMBL" id="CUU39626.1"/>
    </source>
</evidence>
<evidence type="ECO:0000313" key="4">
    <source>
        <dbReference type="Proteomes" id="UP000029925"/>
    </source>
</evidence>
<gene>
    <name evidence="2" type="ORF">BN2458_PEG0740</name>
    <name evidence="3" type="ORF">LS75_009275</name>
</gene>
<dbReference type="AlphaFoldDB" id="A0A0S4PUQ0"/>
<dbReference type="STRING" id="76936.BN2458_PEG0740"/>
<dbReference type="PATRIC" id="fig|76936.10.peg.724"/>